<dbReference type="Proteomes" id="UP000789706">
    <property type="component" value="Unassembled WGS sequence"/>
</dbReference>
<feature type="transmembrane region" description="Helical" evidence="2">
    <location>
        <begin position="92"/>
        <end position="110"/>
    </location>
</feature>
<dbReference type="AlphaFoldDB" id="A0A9N8YJS4"/>
<gene>
    <name evidence="3" type="ORF">DEBURN_LOCUS353</name>
</gene>
<accession>A0A9N8YJS4</accession>
<proteinExistence type="predicted"/>
<feature type="transmembrane region" description="Helical" evidence="2">
    <location>
        <begin position="122"/>
        <end position="141"/>
    </location>
</feature>
<evidence type="ECO:0000256" key="2">
    <source>
        <dbReference type="SAM" id="Phobius"/>
    </source>
</evidence>
<evidence type="ECO:0000313" key="3">
    <source>
        <dbReference type="EMBL" id="CAG8433149.1"/>
    </source>
</evidence>
<keyword evidence="2" id="KW-1133">Transmembrane helix</keyword>
<keyword evidence="2" id="KW-0812">Transmembrane</keyword>
<sequence length="312" mass="35293">MSPLLIVYDIGLCYIKYTEGFLLIPNTGEIITKPQDYWNDSNRKLLIPFNYILCANFSAQTCLLFLLQAFWNYLANSIAKTTFMSSFEFKSYIIYSVFSAALFPLLQWMFRCDKLYTEVIPRLAYSGIMIIIALLGIISDWRFSKLLRATNVVNASQLNKELSSSLDVKSKNNNFLDSYNNGGSGNNGGKRWSKYIPVSEISLWSSQVSSRNDNSNRSIVLDILPPSPSFPHPPPPIKTNFSHSLKYPSSPVMNNKRNSFNSLTSSSPLSSPLPIQTNPNLPMIKITDSLTSLRAKKLLQDNEKNEKNKLKI</sequence>
<evidence type="ECO:0000256" key="1">
    <source>
        <dbReference type="SAM" id="MobiDB-lite"/>
    </source>
</evidence>
<comment type="caution">
    <text evidence="3">The sequence shown here is derived from an EMBL/GenBank/DDBJ whole genome shotgun (WGS) entry which is preliminary data.</text>
</comment>
<evidence type="ECO:0000313" key="4">
    <source>
        <dbReference type="Proteomes" id="UP000789706"/>
    </source>
</evidence>
<reference evidence="3" key="1">
    <citation type="submission" date="2021-06" db="EMBL/GenBank/DDBJ databases">
        <authorList>
            <person name="Kallberg Y."/>
            <person name="Tangrot J."/>
            <person name="Rosling A."/>
        </authorList>
    </citation>
    <scope>NUCLEOTIDE SEQUENCE</scope>
    <source>
        <strain evidence="3">AZ414A</strain>
    </source>
</reference>
<keyword evidence="2" id="KW-0472">Membrane</keyword>
<protein>
    <submittedName>
        <fullName evidence="3">9550_t:CDS:1</fullName>
    </submittedName>
</protein>
<organism evidence="3 4">
    <name type="scientific">Diversispora eburnea</name>
    <dbReference type="NCBI Taxonomy" id="1213867"/>
    <lineage>
        <taxon>Eukaryota</taxon>
        <taxon>Fungi</taxon>
        <taxon>Fungi incertae sedis</taxon>
        <taxon>Mucoromycota</taxon>
        <taxon>Glomeromycotina</taxon>
        <taxon>Glomeromycetes</taxon>
        <taxon>Diversisporales</taxon>
        <taxon>Diversisporaceae</taxon>
        <taxon>Diversispora</taxon>
    </lineage>
</organism>
<dbReference type="EMBL" id="CAJVPK010000012">
    <property type="protein sequence ID" value="CAG8433149.1"/>
    <property type="molecule type" value="Genomic_DNA"/>
</dbReference>
<feature type="compositionally biased region" description="Low complexity" evidence="1">
    <location>
        <begin position="262"/>
        <end position="274"/>
    </location>
</feature>
<feature type="compositionally biased region" description="Polar residues" evidence="1">
    <location>
        <begin position="251"/>
        <end position="261"/>
    </location>
</feature>
<feature type="transmembrane region" description="Helical" evidence="2">
    <location>
        <begin position="49"/>
        <end position="71"/>
    </location>
</feature>
<dbReference type="OrthoDB" id="2384193at2759"/>
<keyword evidence="4" id="KW-1185">Reference proteome</keyword>
<name>A0A9N8YJS4_9GLOM</name>
<feature type="region of interest" description="Disordered" evidence="1">
    <location>
        <begin position="248"/>
        <end position="276"/>
    </location>
</feature>